<keyword evidence="12 16" id="KW-0539">Nucleus</keyword>
<evidence type="ECO:0000313" key="21">
    <source>
        <dbReference type="EMBL" id="PWN20280.1"/>
    </source>
</evidence>
<organism evidence="21 22">
    <name type="scientific">Pseudomicrostroma glucosiphilum</name>
    <dbReference type="NCBI Taxonomy" id="1684307"/>
    <lineage>
        <taxon>Eukaryota</taxon>
        <taxon>Fungi</taxon>
        <taxon>Dikarya</taxon>
        <taxon>Basidiomycota</taxon>
        <taxon>Ustilaginomycotina</taxon>
        <taxon>Exobasidiomycetes</taxon>
        <taxon>Microstromatales</taxon>
        <taxon>Microstromatales incertae sedis</taxon>
        <taxon>Pseudomicrostroma</taxon>
    </lineage>
</organism>
<feature type="compositionally biased region" description="Polar residues" evidence="17">
    <location>
        <begin position="455"/>
        <end position="470"/>
    </location>
</feature>
<sequence>MKLDDAIRCLQHEKPSERAAGLEMYRQIFSKEYSLTSLTGDDSTWTQVFQALFQCVLTELTACSRKGHYRDATAVQLSKLTAASRTVRWLTERACPHFQRKTAKALTTHLGQTVARNGELITPIALDYLKALRAILAYPPHRNSVDQEQWAKLATLCFNVVLSRNTKEALPHVNADAWQRSQASSDADGSSRSLGLEDIEEMGCLEELLSSSLTPLHTEENLGPRLLVQYALFFAKFPAESTAHFPAVAGLNKLLREIELDHRRLIDIFIAKTWRTLSNLWESKNKAFKEQLIVTFRILLPHLTAKVPTPLPASAPSSAKEPDIPTVTTLLVLLQRQLNGDADNRFSVGPLPLLAVQLSDASSCLSSQPLRYPSFSAGTDFTATSAISWATLELASDVVAHMSGDRYGPPLSHSSVALDSVESPGEQTEPEDLTHRSTRKRTASNRLRRAPDPTAGSSPQVTRPYTSSPTTHKRRRVETSAQIDALETLLSALSVPTDGAYAKAQGKRVWSLQVLLFLVVRHWSQLSLEQQDRVFRSTQGMLVDLDDELQCWSLICLGSIAVESSLDERWREGWSHAWSLCCRRINAPATSREAAMAATALLHSGRLGKEQYLTELNSFFTDLDLSSPPFPHGSVANFFTIALKTCSSDVGLVKKNFEEKVAWWLTSTWSPTHGVSKGPQSRLKLPEQSPACTLRLIAQICRLDEDLIDISDRITSLPGCAAMDQIIYEMETASIRAFVLDAVLSGQSRPAQAVQDARRSIVASKALTPAERMHHEGDGDFDEPNQHQRGANPLEKRLYNFLDKELSDLSREWARPSADAGAEVSAFADTASVGQTRKTIELVTVSLLFDAALAASHVRLDNRLALTAHRLLLQVLRTLAEPNRWALAECTSLAAALQPIVQGGPPLTSLGTSRLLQGIVEPGRRSGVRRQTLDVGRPTERRDSVPEARRLPFMQILWKTVPLDLRDATLAQMRACLQLLCGSDEGANQRSDAPDDDDDWGRIKQAKVDSETMIKPADDYGADRFALATSANLCLTALINVPRAVTGQPTPFSGELEKLILEESTVAIDRAGQDIFDALALGSVSLTYRSAAAIMMRLGVDYLPDHRFRHSEHAQLIVLHFLEATLKLWGDPDKADTDLAARSEEFCVHFAQSLRREKGLPWRVRVQAVHFFEVLMMSKVERDGWDDGGGALGASAIAALICGMARDGDIRVRFAVAPMVARLFESCPLGEEEGLLALATEQMSAEADHLEGMLARSLTSANIMIASSPLRATALFFLLEPCLLNKLTNTHAQELLRVVATSLGFPSTSDLFIVFAAQLTFGLVESGYDPTRLPAKVLGYQSPRQCLEHTFVPIGSMMAAMAIERKDVSNQFAGLARSIRKTEAQGVAECLPFVLATEFVFAVKDLQRDAAAELSVQVPDIISSIRKRLVSGGKALISAKAIDVAILEKPDQIMLSLLLRLWEKDITPESTFLRQIGTSDGDTATAYRSLSLGVPGSVLDVSPHEPIRPHASGLEIYRSIRALMSSIKDSIAMPCVYHVVQQMLSIIWKERLVNDQLRHLSALKLFVAMHSAAIAQNDVILRTLLHGVSVLMAQVDLLHSASGVAHWCLEQYMTRTQNGLFLTTSLTRIAEQAENWSRSRSFDLVAFGEKIFEWMEDHLIDLLSSPATQKSAFDAAIAFPRQLSGKLTSALTSSADAVSDSTGNVLNLDSISAALERNEKALLNRHTLSRIREALLAATSTEGIHKFARATIWHLFSRLPSRSVQSADTAVANVLADILFSLEGKVKVPTTGEGQANGDERHLQMLEGLLRGAETVFGPVKAYIALQLLEIHRGEDLGLAESTFSCLRAVMTLDPTFTLTTSQWPPSSVEELELLSAFPSRPKDPCQDKASTKDFLGEPRPATVFDDWICQLASYLCKRLAETEPNSFYSEVQPLMLSVTTLATRSCPALLQSLLALDYDRQDSTVESFRSEISQYFTKVLSNSQADPAAWSAVITAVLYMRKQRTSDVLDDPLSADKWFDIDFLLLASRSIGAKMFTTALLFVELAMEHQRDAFECQQKTVSELLYQIYSNVEDPDSFYGVKNPDLRLALIKRLHHEGEWQRAFEMYAADHESVPLVSGSTFDTGRYDASRSGVALALHEMGYNRLAASMSTVSSDAHGIDFEIGWRTDDWNLPLASHPPPGRSAGVFAALRALHRERDPMTIEGIVEDGFGNELRGLSGAKVEAVVEVRRIIRDLLSLREVKQWRSIIVESQGLDGALVKVQDWPALPEGFAFADCERILTVRQSLLRAERNVAQADQIGDLIDTSVQSALQLEGTLLLRLSKAARKRDRFQTAMNAVTMADKLNTQLAESAQLSGLYPEFASVLWSQGEHAIAMQALQDCLTAMPTKPKDPQERARRAILMAQLGQWRAIARSQQPRVIDEEFFRPAIALIEKQKKDCTAVYHQYALFADDQYRALRNSSETRQLEAFVSHRREEIRQHELQMNKYSPNTPEHNQFRHHRNQAQKICRQDEAVLEQHGKSKNAFLQQAFKMYAAALTHSNEFDDSAVKMTSLWFENADDADFNAATAEALAVVPSHKFLRLTHQLSSRLGKVSEAGASKSSVNAFHSNLAKLMTRMCSFHPFHCLYAIFALRKADLDQSGASPAKSSKRAGTPQSSQRSRGAAAHDLWNKVKATSPHKSRVAQLEKVCFAYVDWAELDLKTSMPSLFTKSGSIASGKHNVPTAMRHGIHSLHNVQAPVATAEIAVDPSSEYRDIPTIARYSTQFETAGGLHLPKITECIGSDGKRYKQLFKAQDDLRQDAVMQQVFTLLNGLLKSDQRAGERELKIRTYIVLPLGPQCGLLEFVGNTSPIGNIVVAAHEKYRRDEHLTPSQARSELASVGGKSPQEKLERYRQVCKEMPPCFRFYFFEQYKVPTTWFAARLNYTRSVAATSIIGHVLGLGDRHVSNILIDQVTGEVIHIDFGVAFEQGKLLPIPESVPFRLTRDMVDGMGLSGVEGVYRRCCEETLRVLRDGSDVIKTVLEVFKYDPLFAWTSNPVKVIRAQRDTDASGGGPSGTTIGSGSAAATADEQNLAGARDTASLSAERAIGSVMGKLSSSLSTQYTVNQLIQTAQDEANLSAIFHGWQPAL</sequence>
<evidence type="ECO:0000256" key="2">
    <source>
        <dbReference type="ARBA" id="ARBA00010769"/>
    </source>
</evidence>
<evidence type="ECO:0000256" key="9">
    <source>
        <dbReference type="ARBA" id="ARBA00022763"/>
    </source>
</evidence>
<dbReference type="GO" id="GO:0004674">
    <property type="term" value="F:protein serine/threonine kinase activity"/>
    <property type="evidence" value="ECO:0007669"/>
    <property type="project" value="UniProtKB-KW"/>
</dbReference>
<dbReference type="InterPro" id="IPR038980">
    <property type="entry name" value="ATM_plant"/>
</dbReference>
<dbReference type="PROSITE" id="PS51190">
    <property type="entry name" value="FATC"/>
    <property type="match status" value="1"/>
</dbReference>
<proteinExistence type="inferred from homology"/>
<dbReference type="PANTHER" id="PTHR37079:SF4">
    <property type="entry name" value="SERINE_THREONINE-PROTEIN KINASE ATM"/>
    <property type="match status" value="1"/>
</dbReference>
<dbReference type="GeneID" id="37014339"/>
<gene>
    <name evidence="21" type="ORF">BCV69DRAFT_283157</name>
</gene>
<evidence type="ECO:0000256" key="8">
    <source>
        <dbReference type="ARBA" id="ARBA00022741"/>
    </source>
</evidence>
<keyword evidence="10 16" id="KW-0418">Kinase</keyword>
<dbReference type="SMART" id="SM01343">
    <property type="entry name" value="FATC"/>
    <property type="match status" value="1"/>
</dbReference>
<evidence type="ECO:0000256" key="7">
    <source>
        <dbReference type="ARBA" id="ARBA00022679"/>
    </source>
</evidence>
<protein>
    <recommendedName>
        <fullName evidence="5 16">Serine/threonine-protein kinase Tel1</fullName>
        <ecNumber evidence="4 16">2.7.11.1</ecNumber>
    </recommendedName>
</protein>
<dbReference type="SMART" id="SM01342">
    <property type="entry name" value="TAN"/>
    <property type="match status" value="1"/>
</dbReference>
<evidence type="ECO:0000259" key="19">
    <source>
        <dbReference type="PROSITE" id="PS51189"/>
    </source>
</evidence>
<dbReference type="Gene3D" id="1.10.1070.11">
    <property type="entry name" value="Phosphatidylinositol 3-/4-kinase, catalytic domain"/>
    <property type="match status" value="1"/>
</dbReference>
<evidence type="ECO:0000256" key="1">
    <source>
        <dbReference type="ARBA" id="ARBA00004123"/>
    </source>
</evidence>
<keyword evidence="16" id="KW-0158">Chromosome</keyword>
<comment type="subcellular location">
    <subcellularLocation>
        <location evidence="16">Chromosome</location>
        <location evidence="16">Telomere</location>
    </subcellularLocation>
    <subcellularLocation>
        <location evidence="1 16">Nucleus</location>
    </subcellularLocation>
</comment>
<dbReference type="RefSeq" id="XP_025347440.1">
    <property type="nucleotide sequence ID" value="XM_025492605.1"/>
</dbReference>
<dbReference type="Proteomes" id="UP000245942">
    <property type="component" value="Unassembled WGS sequence"/>
</dbReference>
<feature type="compositionally biased region" description="Basic residues" evidence="17">
    <location>
        <begin position="436"/>
        <end position="448"/>
    </location>
</feature>
<dbReference type="GO" id="GO:0106310">
    <property type="term" value="F:protein serine kinase activity"/>
    <property type="evidence" value="ECO:0007669"/>
    <property type="project" value="RHEA"/>
</dbReference>
<feature type="region of interest" description="Disordered" evidence="17">
    <location>
        <begin position="410"/>
        <end position="477"/>
    </location>
</feature>
<evidence type="ECO:0000256" key="3">
    <source>
        <dbReference type="ARBA" id="ARBA00011370"/>
    </source>
</evidence>
<keyword evidence="11 16" id="KW-0067">ATP-binding</keyword>
<feature type="domain" description="PI3K/PI4K catalytic" evidence="18">
    <location>
        <begin position="2763"/>
        <end position="3074"/>
    </location>
</feature>
<dbReference type="SUPFAM" id="SSF56112">
    <property type="entry name" value="Protein kinase-like (PK-like)"/>
    <property type="match status" value="1"/>
</dbReference>
<evidence type="ECO:0000256" key="10">
    <source>
        <dbReference type="ARBA" id="ARBA00022777"/>
    </source>
</evidence>
<keyword evidence="9 16" id="KW-0227">DNA damage</keyword>
<dbReference type="CDD" id="cd05171">
    <property type="entry name" value="PIKKc_ATM"/>
    <property type="match status" value="1"/>
</dbReference>
<evidence type="ECO:0000256" key="13">
    <source>
        <dbReference type="ARBA" id="ARBA00025079"/>
    </source>
</evidence>
<dbReference type="GO" id="GO:0006325">
    <property type="term" value="P:chromatin organization"/>
    <property type="evidence" value="ECO:0007669"/>
    <property type="project" value="UniProtKB-KW"/>
</dbReference>
<comment type="similarity">
    <text evidence="2 16">Belongs to the PI3/PI4-kinase family. ATM subfamily.</text>
</comment>
<evidence type="ECO:0000259" key="18">
    <source>
        <dbReference type="PROSITE" id="PS50290"/>
    </source>
</evidence>
<evidence type="ECO:0000256" key="16">
    <source>
        <dbReference type="RuleBase" id="RU365027"/>
    </source>
</evidence>
<dbReference type="Pfam" id="PF11640">
    <property type="entry name" value="TAN"/>
    <property type="match status" value="1"/>
</dbReference>
<feature type="region of interest" description="Disordered" evidence="17">
    <location>
        <begin position="2643"/>
        <end position="2667"/>
    </location>
</feature>
<dbReference type="GO" id="GO:0006281">
    <property type="term" value="P:DNA repair"/>
    <property type="evidence" value="ECO:0007669"/>
    <property type="project" value="InterPro"/>
</dbReference>
<dbReference type="PROSITE" id="PS00916">
    <property type="entry name" value="PI3_4_KINASE_2"/>
    <property type="match status" value="1"/>
</dbReference>
<accession>A0A316U502</accession>
<feature type="compositionally biased region" description="Low complexity" evidence="17">
    <location>
        <begin position="3057"/>
        <end position="3069"/>
    </location>
</feature>
<keyword evidence="6 16" id="KW-0723">Serine/threonine-protein kinase</keyword>
<dbReference type="PANTHER" id="PTHR37079">
    <property type="entry name" value="SERINE/THREONINE-PROTEIN KINASE ATM"/>
    <property type="match status" value="1"/>
</dbReference>
<dbReference type="PROSITE" id="PS51189">
    <property type="entry name" value="FAT"/>
    <property type="match status" value="1"/>
</dbReference>
<dbReference type="InterPro" id="IPR044107">
    <property type="entry name" value="PIKKc_ATM"/>
</dbReference>
<dbReference type="InterPro" id="IPR011009">
    <property type="entry name" value="Kinase-like_dom_sf"/>
</dbReference>
<evidence type="ECO:0000256" key="15">
    <source>
        <dbReference type="ARBA" id="ARBA00048679"/>
    </source>
</evidence>
<dbReference type="STRING" id="1684307.A0A316U502"/>
<reference evidence="21 22" key="1">
    <citation type="journal article" date="2018" name="Mol. Biol. Evol.">
        <title>Broad Genomic Sampling Reveals a Smut Pathogenic Ancestry of the Fungal Clade Ustilaginomycotina.</title>
        <authorList>
            <person name="Kijpornyongpan T."/>
            <person name="Mondo S.J."/>
            <person name="Barry K."/>
            <person name="Sandor L."/>
            <person name="Lee J."/>
            <person name="Lipzen A."/>
            <person name="Pangilinan J."/>
            <person name="LaButti K."/>
            <person name="Hainaut M."/>
            <person name="Henrissat B."/>
            <person name="Grigoriev I.V."/>
            <person name="Spatafora J.W."/>
            <person name="Aime M.C."/>
        </authorList>
    </citation>
    <scope>NUCLEOTIDE SEQUENCE [LARGE SCALE GENOMIC DNA]</scope>
    <source>
        <strain evidence="21 22">MCA 4718</strain>
    </source>
</reference>
<evidence type="ECO:0000256" key="4">
    <source>
        <dbReference type="ARBA" id="ARBA00012513"/>
    </source>
</evidence>
<dbReference type="GO" id="GO:0005634">
    <property type="term" value="C:nucleus"/>
    <property type="evidence" value="ECO:0007669"/>
    <property type="project" value="UniProtKB-SubCell"/>
</dbReference>
<feature type="region of interest" description="Disordered" evidence="17">
    <location>
        <begin position="3047"/>
        <end position="3073"/>
    </location>
</feature>
<evidence type="ECO:0000259" key="20">
    <source>
        <dbReference type="PROSITE" id="PS51190"/>
    </source>
</evidence>
<dbReference type="InterPro" id="IPR036940">
    <property type="entry name" value="PI3/4_kinase_cat_sf"/>
</dbReference>
<comment type="subunit">
    <text evidence="3">Associates with DNA double-strand breaks.</text>
</comment>
<dbReference type="Pfam" id="PF00454">
    <property type="entry name" value="PI3_PI4_kinase"/>
    <property type="match status" value="1"/>
</dbReference>
<evidence type="ECO:0000313" key="22">
    <source>
        <dbReference type="Proteomes" id="UP000245942"/>
    </source>
</evidence>
<comment type="catalytic activity">
    <reaction evidence="14 16">
        <text>L-threonyl-[protein] + ATP = O-phospho-L-threonyl-[protein] + ADP + H(+)</text>
        <dbReference type="Rhea" id="RHEA:46608"/>
        <dbReference type="Rhea" id="RHEA-COMP:11060"/>
        <dbReference type="Rhea" id="RHEA-COMP:11605"/>
        <dbReference type="ChEBI" id="CHEBI:15378"/>
        <dbReference type="ChEBI" id="CHEBI:30013"/>
        <dbReference type="ChEBI" id="CHEBI:30616"/>
        <dbReference type="ChEBI" id="CHEBI:61977"/>
        <dbReference type="ChEBI" id="CHEBI:456216"/>
        <dbReference type="EC" id="2.7.11.1"/>
    </reaction>
</comment>
<dbReference type="OrthoDB" id="381190at2759"/>
<evidence type="ECO:0000256" key="12">
    <source>
        <dbReference type="ARBA" id="ARBA00023242"/>
    </source>
</evidence>
<dbReference type="Gene3D" id="3.30.1010.10">
    <property type="entry name" value="Phosphatidylinositol 3-kinase Catalytic Subunit, Chain A, domain 4"/>
    <property type="match status" value="1"/>
</dbReference>
<evidence type="ECO:0000256" key="5">
    <source>
        <dbReference type="ARBA" id="ARBA00014619"/>
    </source>
</evidence>
<dbReference type="InterPro" id="IPR016024">
    <property type="entry name" value="ARM-type_fold"/>
</dbReference>
<dbReference type="SUPFAM" id="SSF48371">
    <property type="entry name" value="ARM repeat"/>
    <property type="match status" value="1"/>
</dbReference>
<dbReference type="SMART" id="SM00146">
    <property type="entry name" value="PI3Kc"/>
    <property type="match status" value="1"/>
</dbReference>
<comment type="catalytic activity">
    <reaction evidence="15">
        <text>L-seryl-[protein] + ATP = O-phospho-L-seryl-[protein] + ADP + H(+)</text>
        <dbReference type="Rhea" id="RHEA:17989"/>
        <dbReference type="Rhea" id="RHEA-COMP:9863"/>
        <dbReference type="Rhea" id="RHEA-COMP:11604"/>
        <dbReference type="ChEBI" id="CHEBI:15378"/>
        <dbReference type="ChEBI" id="CHEBI:29999"/>
        <dbReference type="ChEBI" id="CHEBI:30616"/>
        <dbReference type="ChEBI" id="CHEBI:83421"/>
        <dbReference type="ChEBI" id="CHEBI:456216"/>
        <dbReference type="EC" id="2.7.11.1"/>
    </reaction>
</comment>
<dbReference type="InterPro" id="IPR003152">
    <property type="entry name" value="FATC_dom"/>
</dbReference>
<dbReference type="PROSITE" id="PS00915">
    <property type="entry name" value="PI3_4_KINASE_1"/>
    <property type="match status" value="1"/>
</dbReference>
<dbReference type="GO" id="GO:0000781">
    <property type="term" value="C:chromosome, telomeric region"/>
    <property type="evidence" value="ECO:0007669"/>
    <property type="project" value="UniProtKB-SubCell"/>
</dbReference>
<feature type="domain" description="FAT" evidence="19">
    <location>
        <begin position="2026"/>
        <end position="2637"/>
    </location>
</feature>
<evidence type="ECO:0000256" key="11">
    <source>
        <dbReference type="ARBA" id="ARBA00022840"/>
    </source>
</evidence>
<keyword evidence="22" id="KW-1185">Reference proteome</keyword>
<dbReference type="InterPro" id="IPR014009">
    <property type="entry name" value="PIK_FAT"/>
</dbReference>
<dbReference type="GO" id="GO:0005524">
    <property type="term" value="F:ATP binding"/>
    <property type="evidence" value="ECO:0007669"/>
    <property type="project" value="UniProtKB-KW"/>
</dbReference>
<evidence type="ECO:0000256" key="17">
    <source>
        <dbReference type="SAM" id="MobiDB-lite"/>
    </source>
</evidence>
<dbReference type="InterPro" id="IPR000403">
    <property type="entry name" value="PI3/4_kinase_cat_dom"/>
</dbReference>
<keyword evidence="8 16" id="KW-0547">Nucleotide-binding</keyword>
<evidence type="ECO:0000256" key="6">
    <source>
        <dbReference type="ARBA" id="ARBA00022527"/>
    </source>
</evidence>
<dbReference type="GO" id="GO:0035556">
    <property type="term" value="P:intracellular signal transduction"/>
    <property type="evidence" value="ECO:0007669"/>
    <property type="project" value="UniProtKB-ARBA"/>
</dbReference>
<keyword evidence="16" id="KW-0156">Chromatin regulator</keyword>
<name>A0A316U502_9BASI</name>
<keyword evidence="7 16" id="KW-0808">Transferase</keyword>
<comment type="function">
    <text evidence="13 16">Serine/threonine protein kinase which activates checkpoint signaling upon genotoxic stresses such as ionizing radiation (IR), ultraviolet light (UV), or DNA replication stalling, thereby acting as a DNA damage sensor. Recognizes the substrate consensus sequence [ST]-Q. Phosphorylates histone H2A to form H2AS128ph (gamma-H2A) at sites of DNA damage, involved in the regulation of DNA damage response mechanism. Required for the control of telomere length and genome stability.</text>
</comment>
<feature type="region of interest" description="Disordered" evidence="17">
    <location>
        <begin position="767"/>
        <end position="788"/>
    </location>
</feature>
<keyword evidence="16" id="KW-0779">Telomere</keyword>
<feature type="domain" description="FATC" evidence="20">
    <location>
        <begin position="3098"/>
        <end position="3130"/>
    </location>
</feature>
<dbReference type="InterPro" id="IPR021668">
    <property type="entry name" value="TAN"/>
</dbReference>
<evidence type="ECO:0000256" key="14">
    <source>
        <dbReference type="ARBA" id="ARBA00047899"/>
    </source>
</evidence>
<dbReference type="InterPro" id="IPR018936">
    <property type="entry name" value="PI3/4_kinase_CS"/>
</dbReference>
<dbReference type="Pfam" id="PF02260">
    <property type="entry name" value="FATC"/>
    <property type="match status" value="1"/>
</dbReference>
<dbReference type="EMBL" id="KZ819328">
    <property type="protein sequence ID" value="PWN20280.1"/>
    <property type="molecule type" value="Genomic_DNA"/>
</dbReference>
<dbReference type="PROSITE" id="PS50290">
    <property type="entry name" value="PI3_4_KINASE_3"/>
    <property type="match status" value="1"/>
</dbReference>
<dbReference type="EC" id="2.7.11.1" evidence="4 16"/>